<evidence type="ECO:0000256" key="10">
    <source>
        <dbReference type="RuleBase" id="RU000485"/>
    </source>
</evidence>
<dbReference type="NCBIfam" id="TIGR00873">
    <property type="entry name" value="gnd"/>
    <property type="match status" value="1"/>
</dbReference>
<dbReference type="GO" id="GO:0006338">
    <property type="term" value="P:chromatin remodeling"/>
    <property type="evidence" value="ECO:0007669"/>
    <property type="project" value="InterPro"/>
</dbReference>
<comment type="caution">
    <text evidence="13">The sequence shown here is derived from an EMBL/GenBank/DDBJ whole genome shotgun (WGS) entry which is preliminary data.</text>
</comment>
<dbReference type="PRINTS" id="PR00076">
    <property type="entry name" value="6PGDHDRGNASE"/>
</dbReference>
<dbReference type="InterPro" id="IPR013328">
    <property type="entry name" value="6PGD_dom2"/>
</dbReference>
<dbReference type="FunFam" id="1.10.1040.10:FF:000002">
    <property type="entry name" value="6-phosphogluconate dehydrogenase, decarboxylating"/>
    <property type="match status" value="1"/>
</dbReference>
<evidence type="ECO:0000256" key="9">
    <source>
        <dbReference type="ARBA" id="ARBA00048640"/>
    </source>
</evidence>
<dbReference type="GO" id="GO:0004616">
    <property type="term" value="F:phosphogluconate dehydrogenase (decarboxylating) activity"/>
    <property type="evidence" value="ECO:0007669"/>
    <property type="project" value="UniProtKB-EC"/>
</dbReference>
<keyword evidence="5 10" id="KW-0521">NADP</keyword>
<keyword evidence="6 10" id="KW-0560">Oxidoreductase</keyword>
<dbReference type="OrthoDB" id="434986at2759"/>
<dbReference type="SUPFAM" id="SSF48179">
    <property type="entry name" value="6-phosphogluconate dehydrogenase C-terminal domain-like"/>
    <property type="match status" value="1"/>
</dbReference>
<dbReference type="GO" id="GO:0050661">
    <property type="term" value="F:NADP binding"/>
    <property type="evidence" value="ECO:0007669"/>
    <property type="project" value="InterPro"/>
</dbReference>
<dbReference type="Pfam" id="PF03446">
    <property type="entry name" value="NAD_binding_2"/>
    <property type="match status" value="1"/>
</dbReference>
<protein>
    <recommendedName>
        <fullName evidence="10">6-phosphogluconate dehydrogenase, decarboxylating</fullName>
        <ecNumber evidence="10">1.1.1.44</ecNumber>
    </recommendedName>
</protein>
<evidence type="ECO:0000259" key="12">
    <source>
        <dbReference type="SMART" id="SM01350"/>
    </source>
</evidence>
<organism evidence="13 14">
    <name type="scientific">Tolypocladium ophioglossoides (strain CBS 100239)</name>
    <name type="common">Snaketongue truffleclub</name>
    <name type="synonym">Elaphocordyceps ophioglossoides</name>
    <dbReference type="NCBI Taxonomy" id="1163406"/>
    <lineage>
        <taxon>Eukaryota</taxon>
        <taxon>Fungi</taxon>
        <taxon>Dikarya</taxon>
        <taxon>Ascomycota</taxon>
        <taxon>Pezizomycotina</taxon>
        <taxon>Sordariomycetes</taxon>
        <taxon>Hypocreomycetidae</taxon>
        <taxon>Hypocreales</taxon>
        <taxon>Ophiocordycipitaceae</taxon>
        <taxon>Tolypocladium</taxon>
    </lineage>
</organism>
<feature type="region of interest" description="Disordered" evidence="11">
    <location>
        <begin position="855"/>
        <end position="899"/>
    </location>
</feature>
<comment type="subunit">
    <text evidence="4">Homodimer.</text>
</comment>
<feature type="region of interest" description="Disordered" evidence="11">
    <location>
        <begin position="1335"/>
        <end position="1354"/>
    </location>
</feature>
<feature type="domain" description="6-phosphogluconate dehydrogenase C-terminal" evidence="12">
    <location>
        <begin position="218"/>
        <end position="517"/>
    </location>
</feature>
<dbReference type="NCBIfam" id="NF006765">
    <property type="entry name" value="PRK09287.1"/>
    <property type="match status" value="1"/>
</dbReference>
<evidence type="ECO:0000256" key="3">
    <source>
        <dbReference type="ARBA" id="ARBA00008419"/>
    </source>
</evidence>
<dbReference type="SUPFAM" id="SSF51735">
    <property type="entry name" value="NAD(P)-binding Rossmann-fold domains"/>
    <property type="match status" value="1"/>
</dbReference>
<dbReference type="InterPro" id="IPR006184">
    <property type="entry name" value="6PGdom_BS"/>
</dbReference>
<dbReference type="Gene3D" id="1.10.1040.10">
    <property type="entry name" value="N-(1-d-carboxylethyl)-l-norvaline Dehydrogenase, domain 2"/>
    <property type="match status" value="1"/>
</dbReference>
<dbReference type="EC" id="1.1.1.44" evidence="10"/>
<dbReference type="EMBL" id="LFRF01000014">
    <property type="protein sequence ID" value="KND90104.1"/>
    <property type="molecule type" value="Genomic_DNA"/>
</dbReference>
<dbReference type="Pfam" id="PF00393">
    <property type="entry name" value="6PGD"/>
    <property type="match status" value="1"/>
</dbReference>
<proteinExistence type="inferred from homology"/>
<comment type="similarity">
    <text evidence="3 10">Belongs to the 6-phosphogluconate dehydrogenase family.</text>
</comment>
<dbReference type="SMART" id="SM01350">
    <property type="entry name" value="6PGD"/>
    <property type="match status" value="1"/>
</dbReference>
<comment type="pathway">
    <text evidence="2 10">Carbohydrate degradation; pentose phosphate pathway; D-ribulose 5-phosphate from D-glucose 6-phosphate (oxidative stage): step 3/3.</text>
</comment>
<gene>
    <name evidence="13" type="ORF">TOPH_05196</name>
</gene>
<evidence type="ECO:0000256" key="2">
    <source>
        <dbReference type="ARBA" id="ARBA00004874"/>
    </source>
</evidence>
<dbReference type="InterPro" id="IPR008927">
    <property type="entry name" value="6-PGluconate_DH-like_C_sf"/>
</dbReference>
<dbReference type="PROSITE" id="PS00461">
    <property type="entry name" value="6PGD"/>
    <property type="match status" value="1"/>
</dbReference>
<dbReference type="InterPro" id="IPR006115">
    <property type="entry name" value="6PGDH_NADP-bd"/>
</dbReference>
<reference evidence="13 14" key="1">
    <citation type="journal article" date="2015" name="BMC Genomics">
        <title>The genome of the truffle-parasite Tolypocladium ophioglossoides and the evolution of antifungal peptaibiotics.</title>
        <authorList>
            <person name="Quandt C.A."/>
            <person name="Bushley K.E."/>
            <person name="Spatafora J.W."/>
        </authorList>
    </citation>
    <scope>NUCLEOTIDE SEQUENCE [LARGE SCALE GENOMIC DNA]</scope>
    <source>
        <strain evidence="13 14">CBS 100239</strain>
    </source>
</reference>
<feature type="region of interest" description="Disordered" evidence="11">
    <location>
        <begin position="16"/>
        <end position="36"/>
    </location>
</feature>
<feature type="compositionally biased region" description="Low complexity" evidence="11">
    <location>
        <begin position="1169"/>
        <end position="1191"/>
    </location>
</feature>
<evidence type="ECO:0000256" key="4">
    <source>
        <dbReference type="ARBA" id="ARBA00011738"/>
    </source>
</evidence>
<dbReference type="Proteomes" id="UP000036947">
    <property type="component" value="Unassembled WGS sequence"/>
</dbReference>
<evidence type="ECO:0000313" key="13">
    <source>
        <dbReference type="EMBL" id="KND90104.1"/>
    </source>
</evidence>
<evidence type="ECO:0000256" key="7">
    <source>
        <dbReference type="ARBA" id="ARBA00023064"/>
    </source>
</evidence>
<feature type="compositionally biased region" description="Polar residues" evidence="11">
    <location>
        <begin position="21"/>
        <end position="36"/>
    </location>
</feature>
<dbReference type="GO" id="GO:0009051">
    <property type="term" value="P:pentose-phosphate shunt, oxidative branch"/>
    <property type="evidence" value="ECO:0007669"/>
    <property type="project" value="UniProtKB-ARBA"/>
</dbReference>
<sequence length="1354" mass="146994">MSGPIARLANIKLGGAEQRHSSTAHSSVTSDKAPSNADNVASADLGLIGLAVMGQNLIMNMADHGFTICAFNRTVSKVDRFLENEAKGKSIVGAHSIEEFVSKLKSPRRIMLLVQAGKPVDDWIANLLPLLNAGDIIIDGGNSHFPDSNRRTKELQAKGIRFVGSGVSGGEEGARYGPSLMPGGSEEAWPHIKDIFQSIAAKSDGEPCCEWVGDDGAGHYVKMVHNGIEYGDMQLICEAYDMMKRGLGLSSKEIGDVLTKWNKGVLDSFLIEITRDIMYYNDEDGKPLVDKILDKAGQKGTGKWTAVNALDLGMPVTLIAEAVLARCLSGIKEERVQASTKLQYVSRGSGKFEGDKEQFLEDLEQALYASKIISYAQGFMLMQEAAKEFGWKLNKPSIALMWRGGCIIRSVFLKDITAAYRKQPELQNLLFDDFFNKAIHKAQPGWRDVVAKGAQLGIPTPAFSTALSWFDGYRTKDLPANLLQAQRDYFGAHTFRIKPEFANEKYPEGQDIHVNWTGRGGNNAAIGSPLPASSRRILGPRGARGGRPIHNSNHHELAVCTCAGPTRLISRHRQVSVPIEADWSRQSSSLESIRRWERAPASTCDCAGDCVLKRNHGATRSQPQRPSGPGMSESFAIPSVGDALLMLWQMSHVHLISSFRYPTMPRLDLNEVAKWLMNAPQVARDRAPFFWTFLDKPADGTILLTWQPLQRLGTNFATDGFVWAPPEQVYKHDLGNGLMLEIYYLKAGYIPGEQFALHARRRFRLVPVPGHPQPTQPDMSLFVVHYGPSEPNDRVPAAMVPYDERVNAIMQQRHYLLRAGQIRRKEFMLSDRVNWPSLPELTRQQMGPQMVPRGVPQQMAYPTQPTPGPPAKRPRHAQSQGQQAAMPGMPPIDPAFDDEEDITRGDIFDHLTQREISLSRYKQNHEWMEEILSSAYRLNQITPTDLNLGLKGELAWLTEGIFTAQGGEELKQAPDKPYVGRLDAGLADEFRKRVNEHIESTQAELKKMQVAHAEVMSKFKASSLFTDKEAELRAIVEGPGPEIPRAEGHAESADDDIKSRPSSKKMVGEVVKEVETAVGRKIETHPPVKRVQEGGFQAPAPEPEPSAPAANTDMSRQHSQAESQNSGLMIGESDIDMGGTAAGLLDQMHTGFSSMSTPVNFPTPQAHLSAAHSNAATPTNANNAPSPASAPREGAAAPPQQSSDVAMGGTEALARDQERGHSGTTPDHGTGSGDWVVVPKGGATPDPSAAQTALPGEGETPAPAHAPAPAAAATPAATDGGSATFDHNDFSSLGDLDTAGDALAGYDTPDLDGSAGELGDGLDLQMDMEDSAFGDAFHGVDASGTPGDGQNQDM</sequence>
<keyword evidence="14" id="KW-1185">Reference proteome</keyword>
<comment type="catalytic activity">
    <reaction evidence="9 10">
        <text>6-phospho-D-gluconate + NADP(+) = D-ribulose 5-phosphate + CO2 + NADPH</text>
        <dbReference type="Rhea" id="RHEA:10116"/>
        <dbReference type="ChEBI" id="CHEBI:16526"/>
        <dbReference type="ChEBI" id="CHEBI:57783"/>
        <dbReference type="ChEBI" id="CHEBI:58121"/>
        <dbReference type="ChEBI" id="CHEBI:58349"/>
        <dbReference type="ChEBI" id="CHEBI:58759"/>
        <dbReference type="EC" id="1.1.1.44"/>
    </reaction>
</comment>
<accession>A0A0L0N7X6</accession>
<dbReference type="InterPro" id="IPR013859">
    <property type="entry name" value="Ssr4_N"/>
</dbReference>
<keyword evidence="7 10" id="KW-0311">Gluconate utilization</keyword>
<feature type="compositionally biased region" description="Basic and acidic residues" evidence="11">
    <location>
        <begin position="1066"/>
        <end position="1092"/>
    </location>
</feature>
<feature type="region of interest" description="Disordered" evidence="11">
    <location>
        <begin position="1155"/>
        <end position="1288"/>
    </location>
</feature>
<evidence type="ECO:0000256" key="8">
    <source>
        <dbReference type="ARBA" id="ARBA00023126"/>
    </source>
</evidence>
<feature type="compositionally biased region" description="Polar residues" evidence="11">
    <location>
        <begin position="1112"/>
        <end position="1124"/>
    </location>
</feature>
<feature type="region of interest" description="Disordered" evidence="11">
    <location>
        <begin position="1038"/>
        <end position="1124"/>
    </location>
</feature>
<dbReference type="InterPro" id="IPR036291">
    <property type="entry name" value="NAD(P)-bd_dom_sf"/>
</dbReference>
<dbReference type="Pfam" id="PF08549">
    <property type="entry name" value="SWI-SNF_Ssr4_N"/>
    <property type="match status" value="1"/>
</dbReference>
<keyword evidence="8 10" id="KW-0570">Pentose shunt</keyword>
<dbReference type="GO" id="GO:0019521">
    <property type="term" value="P:D-gluconate metabolic process"/>
    <property type="evidence" value="ECO:0007669"/>
    <property type="project" value="UniProtKB-KW"/>
</dbReference>
<dbReference type="InterPro" id="IPR006114">
    <property type="entry name" value="6PGDH_C"/>
</dbReference>
<feature type="compositionally biased region" description="Low complexity" evidence="11">
    <location>
        <begin position="1260"/>
        <end position="1278"/>
    </location>
</feature>
<evidence type="ECO:0000256" key="5">
    <source>
        <dbReference type="ARBA" id="ARBA00022857"/>
    </source>
</evidence>
<name>A0A0L0N7X6_TOLOC</name>
<dbReference type="FunFam" id="3.40.50.720:FF:000007">
    <property type="entry name" value="6-phosphogluconate dehydrogenase, decarboxylating"/>
    <property type="match status" value="1"/>
</dbReference>
<dbReference type="Gene3D" id="3.40.50.720">
    <property type="entry name" value="NAD(P)-binding Rossmann-like Domain"/>
    <property type="match status" value="1"/>
</dbReference>
<dbReference type="FunFam" id="1.20.5.320:FF:000002">
    <property type="entry name" value="6-phosphogluconate dehydrogenase, decarboxylating"/>
    <property type="match status" value="1"/>
</dbReference>
<feature type="compositionally biased region" description="Basic and acidic residues" evidence="11">
    <location>
        <begin position="1044"/>
        <end position="1059"/>
    </location>
</feature>
<dbReference type="UniPathway" id="UPA00115">
    <property type="reaction ID" value="UER00410"/>
</dbReference>
<dbReference type="PANTHER" id="PTHR11811">
    <property type="entry name" value="6-PHOSPHOGLUCONATE DEHYDROGENASE"/>
    <property type="match status" value="1"/>
</dbReference>
<dbReference type="InterPro" id="IPR006113">
    <property type="entry name" value="6PGDH_Gnd/GntZ"/>
</dbReference>
<dbReference type="InterPro" id="IPR046464">
    <property type="entry name" value="SWI-SNF_Ssr4_C"/>
</dbReference>
<evidence type="ECO:0000313" key="14">
    <source>
        <dbReference type="Proteomes" id="UP000036947"/>
    </source>
</evidence>
<dbReference type="STRING" id="1163406.A0A0L0N7X6"/>
<evidence type="ECO:0000256" key="6">
    <source>
        <dbReference type="ARBA" id="ARBA00023002"/>
    </source>
</evidence>
<evidence type="ECO:0000256" key="11">
    <source>
        <dbReference type="SAM" id="MobiDB-lite"/>
    </source>
</evidence>
<dbReference type="InterPro" id="IPR006183">
    <property type="entry name" value="Pgluconate_DH"/>
</dbReference>
<dbReference type="Gene3D" id="1.20.5.320">
    <property type="entry name" value="6-Phosphogluconate Dehydrogenase, domain 3"/>
    <property type="match status" value="1"/>
</dbReference>
<dbReference type="Pfam" id="PF20497">
    <property type="entry name" value="SWI-SNF_Ssr4_C"/>
    <property type="match status" value="1"/>
</dbReference>
<comment type="function">
    <text evidence="1">Catalyzes the oxidative decarboxylation of 6-phosphogluconate to ribulose 5-phosphate and CO(2), with concomitant reduction of NADP to NADPH.</text>
</comment>
<evidence type="ECO:0000256" key="1">
    <source>
        <dbReference type="ARBA" id="ARBA00002526"/>
    </source>
</evidence>